<feature type="transmembrane region" description="Helical" evidence="1">
    <location>
        <begin position="350"/>
        <end position="367"/>
    </location>
</feature>
<accession>Q9YDB2</accession>
<organism evidence="2 3">
    <name type="scientific">Aeropyrum pernix (strain ATCC 700893 / DSM 11879 / JCM 9820 / NBRC 100138 / K1)</name>
    <dbReference type="NCBI Taxonomy" id="272557"/>
    <lineage>
        <taxon>Archaea</taxon>
        <taxon>Thermoproteota</taxon>
        <taxon>Thermoprotei</taxon>
        <taxon>Desulfurococcales</taxon>
        <taxon>Desulfurococcaceae</taxon>
        <taxon>Aeropyrum</taxon>
    </lineage>
</organism>
<keyword evidence="1" id="KW-0472">Membrane</keyword>
<reference evidence="2 3" key="1">
    <citation type="journal article" date="1999" name="DNA Res.">
        <title>Complete genome sequence of an aerobic hyper-thermophilic crenarchaeon, Aeropyrum pernix K1.</title>
        <authorList>
            <person name="Kawarabayasi Y."/>
            <person name="Hino Y."/>
            <person name="Horikawa H."/>
            <person name="Yamazaki S."/>
            <person name="Haikawa Y."/>
            <person name="Jin-no K."/>
            <person name="Takahashi M."/>
            <person name="Sekine M."/>
            <person name="Baba S."/>
            <person name="Ankai A."/>
            <person name="Kosugi H."/>
            <person name="Hosoyama A."/>
            <person name="Fukui S."/>
            <person name="Nagai Y."/>
            <person name="Nishijima K."/>
            <person name="Nakazawa H."/>
            <person name="Takamiya M."/>
            <person name="Masuda S."/>
            <person name="Funahashi T."/>
            <person name="Tanaka T."/>
            <person name="Kudoh Y."/>
            <person name="Yamazaki J."/>
            <person name="Kushida N."/>
            <person name="Oguchi A."/>
            <person name="Aoki K."/>
            <person name="Kubota K."/>
            <person name="Nakamura Y."/>
            <person name="Nomura N."/>
            <person name="Sako Y."/>
            <person name="Kikuchi H."/>
        </authorList>
    </citation>
    <scope>NUCLEOTIDE SEQUENCE [LARGE SCALE GENOMIC DNA]</scope>
    <source>
        <strain evidence="3">ATCC 700893 / DSM 11879 / JCM 9820 / NBRC 100138 / K1</strain>
    </source>
</reference>
<evidence type="ECO:0000313" key="2">
    <source>
        <dbReference type="EMBL" id="BAA79985.2"/>
    </source>
</evidence>
<feature type="transmembrane region" description="Helical" evidence="1">
    <location>
        <begin position="99"/>
        <end position="116"/>
    </location>
</feature>
<feature type="transmembrane region" description="Helical" evidence="1">
    <location>
        <begin position="165"/>
        <end position="186"/>
    </location>
</feature>
<evidence type="ECO:0000256" key="1">
    <source>
        <dbReference type="SAM" id="Phobius"/>
    </source>
</evidence>
<keyword evidence="1" id="KW-1133">Transmembrane helix</keyword>
<dbReference type="RefSeq" id="WP_010866125.1">
    <property type="nucleotide sequence ID" value="NC_000854.2"/>
</dbReference>
<name>Q9YDB2_AERPE</name>
<dbReference type="EnsemblBacteria" id="BAA79985">
    <property type="protein sequence ID" value="BAA79985"/>
    <property type="gene ID" value="APE_1001.1"/>
</dbReference>
<dbReference type="GeneID" id="1445062"/>
<sequence length="387" mass="40722">MGGAAAPLTSRLYSLAACNIHLAAALAMLGLAVAVHHPGLESPIYSDVVHLYLSRVAPLEGGGTLLPYRDFHLEYPPLVGLLWLLSVNTRIPGLTGLESHYIVQALAAAAMGLLSVEAVRRLAGVKRALAAALLPSMAVYSVYNWDLLAAAPMLWGLYMFRRGRVTAAGLLLGLGGAAKLLPLLAAAPLPVVAGRRGVKAAATAFAVTAASFLAVEALAPGFIEAFYRHHAGWYIEGSWLLVFGDPFSEELRRVAQALAALAVLAALAASRLLRLDPVTAAFVTLSAYLLGTYVYTPQMNLLPALLALSTPLFTPSLYPILLAQDTAATAVILTWHTTPNPLDPLAPPTIATYVKTTLLLAIAAALLDRAYKEGGSRGEQGQAGRQP</sequence>
<evidence type="ECO:0000313" key="3">
    <source>
        <dbReference type="Proteomes" id="UP000002518"/>
    </source>
</evidence>
<dbReference type="InterPro" id="IPR016570">
    <property type="entry name" value="UCP010361"/>
</dbReference>
<feature type="transmembrane region" description="Helical" evidence="1">
    <location>
        <begin position="128"/>
        <end position="145"/>
    </location>
</feature>
<protein>
    <recommendedName>
        <fullName evidence="4">Glycosyltransferase RgtA/B/C/D-like domain-containing protein</fullName>
    </recommendedName>
</protein>
<dbReference type="Proteomes" id="UP000002518">
    <property type="component" value="Chromosome"/>
</dbReference>
<keyword evidence="3" id="KW-1185">Reference proteome</keyword>
<proteinExistence type="predicted"/>
<keyword evidence="1" id="KW-0812">Transmembrane</keyword>
<dbReference type="eggNOG" id="arCOG08060">
    <property type="taxonomic scope" value="Archaea"/>
</dbReference>
<dbReference type="EMBL" id="BA000002">
    <property type="protein sequence ID" value="BAA79985.2"/>
    <property type="molecule type" value="Genomic_DNA"/>
</dbReference>
<dbReference type="AlphaFoldDB" id="Q9YDB2"/>
<dbReference type="PIR" id="A72698">
    <property type="entry name" value="A72698"/>
</dbReference>
<dbReference type="KEGG" id="ape:APE_1001.1"/>
<feature type="transmembrane region" description="Helical" evidence="1">
    <location>
        <begin position="254"/>
        <end position="273"/>
    </location>
</feature>
<gene>
    <name evidence="2" type="ordered locus">APE_1001.1</name>
</gene>
<feature type="transmembrane region" description="Helical" evidence="1">
    <location>
        <begin position="279"/>
        <end position="296"/>
    </location>
</feature>
<dbReference type="PIRSF" id="PIRSF010361">
    <property type="entry name" value="UCP010361"/>
    <property type="match status" value="1"/>
</dbReference>
<feature type="transmembrane region" description="Helical" evidence="1">
    <location>
        <begin position="198"/>
        <end position="219"/>
    </location>
</feature>
<dbReference type="STRING" id="272557.APE_1001.1"/>
<feature type="transmembrane region" description="Helical" evidence="1">
    <location>
        <begin position="12"/>
        <end position="35"/>
    </location>
</feature>
<evidence type="ECO:0008006" key="4">
    <source>
        <dbReference type="Google" id="ProtNLM"/>
    </source>
</evidence>